<dbReference type="AlphaFoldDB" id="A0A0L0EMS4"/>
<accession>A0A0L0EMS4</accession>
<protein>
    <submittedName>
        <fullName evidence="1">Uncharacterized protein</fullName>
    </submittedName>
</protein>
<reference evidence="2" key="1">
    <citation type="submission" date="2015-07" db="EMBL/GenBank/DDBJ databases">
        <title>Draft genome sequence of a Pseudoalteromonas rubra strain, OCN096, isolated from Kaneohe Bay, Oahu, Hawaii.</title>
        <authorList>
            <person name="Beurmann S."/>
            <person name="Ushijima B."/>
            <person name="Belcaid M."/>
            <person name="Callahan S.M."/>
            <person name="Aeby G.S."/>
        </authorList>
    </citation>
    <scope>NUCLEOTIDE SEQUENCE [LARGE SCALE GENOMIC DNA]</scope>
    <source>
        <strain evidence="2">OCN096</strain>
    </source>
</reference>
<dbReference type="EMBL" id="LFZX01000243">
    <property type="protein sequence ID" value="KNC65681.1"/>
    <property type="molecule type" value="Genomic_DNA"/>
</dbReference>
<sequence>MLFDYQSIDLESIKEDLQRIERVCENSLFLSGLFLGSSLPKNLEGFRIFKDPINLDFRIQTPGYCNDEPEKWGFQNLPYILDDEQGRVTSEGVYSDFNYRLAVQEKYKKVLWGFTDDFGAFPHQRISALRTKEHDLTMQKNFSLTSTNVEYIFHHLIPDIVHAHFVMIVDAAIFGGLDNSPILKRLLDCYRLGGMPGGWVGPLPEDGGMPEQCMELYHLGE</sequence>
<evidence type="ECO:0000313" key="1">
    <source>
        <dbReference type="EMBL" id="KNC65681.1"/>
    </source>
</evidence>
<dbReference type="Proteomes" id="UP000036850">
    <property type="component" value="Unassembled WGS sequence"/>
</dbReference>
<name>A0A0L0EMS4_9GAMM</name>
<dbReference type="PATRIC" id="fig|43658.6.peg.2030"/>
<gene>
    <name evidence="1" type="ORF">AC626_21585</name>
</gene>
<organism evidence="1 2">
    <name type="scientific">Pseudoalteromonas rubra</name>
    <dbReference type="NCBI Taxonomy" id="43658"/>
    <lineage>
        <taxon>Bacteria</taxon>
        <taxon>Pseudomonadati</taxon>
        <taxon>Pseudomonadota</taxon>
        <taxon>Gammaproteobacteria</taxon>
        <taxon>Alteromonadales</taxon>
        <taxon>Pseudoalteromonadaceae</taxon>
        <taxon>Pseudoalteromonas</taxon>
    </lineage>
</organism>
<evidence type="ECO:0000313" key="2">
    <source>
        <dbReference type="Proteomes" id="UP000036850"/>
    </source>
</evidence>
<proteinExistence type="predicted"/>
<comment type="caution">
    <text evidence="1">The sequence shown here is derived from an EMBL/GenBank/DDBJ whole genome shotgun (WGS) entry which is preliminary data.</text>
</comment>